<sequence length="334" mass="36504">MTSEETYGGTVSLLHRTQHGLKNVHLIKQETVFCFTDTAPRLAVKDGKLLRKPHGHGDVHSLLHNAVEQKSGRRLLELWLEQGLEYIVFLQDTNAAATLTVPVSLAISAQYSMAMNFTCIPRQPKEAVGLLCSVQKRASGTAQTMNIEYNKFEEVARRLTAYGGDSAACGSTYSPFPGSVNTLILNFPEYVKVIERSGGRLPEFINPKFIDEAKSSFKPCRVESLMQDVALLFEQNCQPVGATLFSRFTFQPVKNALPDAIQKLKDGLAAYCATTGERDYYETVRLRMMAAGLKLPSHPSCARECNAGSCSTSAGGGGIEDKFDLVVGGVIKAQ</sequence>
<accession>F9WRG6</accession>
<feature type="non-terminal residue" evidence="1">
    <location>
        <position position="334"/>
    </location>
</feature>
<keyword evidence="2" id="KW-1185">Reference proteome</keyword>
<protein>
    <submittedName>
        <fullName evidence="1">Uncharacterized protein</fullName>
    </submittedName>
</protein>
<proteinExistence type="predicted"/>
<dbReference type="EMBL" id="CAEX01004953">
    <property type="protein sequence ID" value="CCD20150.1"/>
    <property type="molecule type" value="Genomic_DNA"/>
</dbReference>
<dbReference type="GO" id="GO:0006048">
    <property type="term" value="P:UDP-N-acetylglucosamine biosynthetic process"/>
    <property type="evidence" value="ECO:0007669"/>
    <property type="project" value="TreeGrafter"/>
</dbReference>
<dbReference type="InterPro" id="IPR029044">
    <property type="entry name" value="Nucleotide-diphossugar_trans"/>
</dbReference>
<gene>
    <name evidence="1" type="ORF">TvY486_0029220</name>
</gene>
<dbReference type="Gene3D" id="3.90.550.10">
    <property type="entry name" value="Spore Coat Polysaccharide Biosynthesis Protein SpsA, Chain A"/>
    <property type="match status" value="1"/>
</dbReference>
<dbReference type="VEuPathDB" id="TriTrypDB:TvY486_0029220"/>
<reference evidence="1 2" key="1">
    <citation type="journal article" date="2012" name="Proc. Natl. Acad. Sci. U.S.A.">
        <title>Antigenic diversity is generated by distinct evolutionary mechanisms in African trypanosome species.</title>
        <authorList>
            <person name="Jackson A.P."/>
            <person name="Berry A."/>
            <person name="Aslett M."/>
            <person name="Allison H.C."/>
            <person name="Burton P."/>
            <person name="Vavrova-Anderson J."/>
            <person name="Brown R."/>
            <person name="Browne H."/>
            <person name="Corton N."/>
            <person name="Hauser H."/>
            <person name="Gamble J."/>
            <person name="Gilderthorp R."/>
            <person name="Marcello L."/>
            <person name="McQuillan J."/>
            <person name="Otto T.D."/>
            <person name="Quail M.A."/>
            <person name="Sanders M.J."/>
            <person name="van Tonder A."/>
            <person name="Ginger M.L."/>
            <person name="Field M.C."/>
            <person name="Barry J.D."/>
            <person name="Hertz-Fowler C."/>
            <person name="Berriman M."/>
        </authorList>
    </citation>
    <scope>NUCLEOTIDE SEQUENCE</scope>
    <source>
        <strain evidence="1 2">Y486</strain>
    </source>
</reference>
<dbReference type="Proteomes" id="UP000009027">
    <property type="component" value="Unassembled WGS sequence"/>
</dbReference>
<name>F9WRG6_TRYVY</name>
<dbReference type="AlphaFoldDB" id="F9WRG6"/>
<organism evidence="1 2">
    <name type="scientific">Trypanosoma vivax (strain Y486)</name>
    <dbReference type="NCBI Taxonomy" id="1055687"/>
    <lineage>
        <taxon>Eukaryota</taxon>
        <taxon>Discoba</taxon>
        <taxon>Euglenozoa</taxon>
        <taxon>Kinetoplastea</taxon>
        <taxon>Metakinetoplastina</taxon>
        <taxon>Trypanosomatida</taxon>
        <taxon>Trypanosomatidae</taxon>
        <taxon>Trypanosoma</taxon>
        <taxon>Duttonella</taxon>
    </lineage>
</organism>
<dbReference type="InterPro" id="IPR039741">
    <property type="entry name" value="UDP-sugar_pyrophosphorylase"/>
</dbReference>
<dbReference type="PANTHER" id="PTHR11952:SF9">
    <property type="entry name" value="UDP-SUGAR PYROPHOSPHORYLASE"/>
    <property type="match status" value="1"/>
</dbReference>
<dbReference type="PANTHER" id="PTHR11952">
    <property type="entry name" value="UDP- GLUCOSE PYROPHOSPHORYLASE"/>
    <property type="match status" value="1"/>
</dbReference>
<evidence type="ECO:0000313" key="2">
    <source>
        <dbReference type="Proteomes" id="UP000009027"/>
    </source>
</evidence>
<dbReference type="GO" id="GO:0003977">
    <property type="term" value="F:UDP-N-acetylglucosamine diphosphorylase activity"/>
    <property type="evidence" value="ECO:0007669"/>
    <property type="project" value="TreeGrafter"/>
</dbReference>
<dbReference type="SUPFAM" id="SSF53448">
    <property type="entry name" value="Nucleotide-diphospho-sugar transferases"/>
    <property type="match status" value="1"/>
</dbReference>
<evidence type="ECO:0000313" key="1">
    <source>
        <dbReference type="EMBL" id="CCD20150.1"/>
    </source>
</evidence>